<dbReference type="Proteomes" id="UP000316030">
    <property type="component" value="Unassembled WGS sequence"/>
</dbReference>
<dbReference type="InterPro" id="IPR000089">
    <property type="entry name" value="Biotin_lipoyl"/>
</dbReference>
<evidence type="ECO:0000256" key="1">
    <source>
        <dbReference type="ARBA" id="ARBA00001938"/>
    </source>
</evidence>
<accession>A0A521BMN5</accession>
<dbReference type="PANTHER" id="PTHR23151">
    <property type="entry name" value="DIHYDROLIPOAMIDE ACETYL/SUCCINYL-TRANSFERASE-RELATED"/>
    <property type="match status" value="1"/>
</dbReference>
<gene>
    <name evidence="7" type="ORF">SAMN06265173_103184</name>
</gene>
<evidence type="ECO:0000259" key="6">
    <source>
        <dbReference type="PROSITE" id="PS51826"/>
    </source>
</evidence>
<dbReference type="Pfam" id="PF00364">
    <property type="entry name" value="Biotin_lipoyl"/>
    <property type="match status" value="1"/>
</dbReference>
<feature type="domain" description="Peripheral subunit-binding (PSBD)" evidence="6">
    <location>
        <begin position="99"/>
        <end position="136"/>
    </location>
</feature>
<evidence type="ECO:0000313" key="7">
    <source>
        <dbReference type="EMBL" id="SMO48424.1"/>
    </source>
</evidence>
<dbReference type="InterPro" id="IPR003016">
    <property type="entry name" value="2-oxoA_DH_lipoyl-BS"/>
</dbReference>
<dbReference type="GO" id="GO:0006086">
    <property type="term" value="P:pyruvate decarboxylation to acetyl-CoA"/>
    <property type="evidence" value="ECO:0007669"/>
    <property type="project" value="InterPro"/>
</dbReference>
<keyword evidence="3 4" id="KW-0450">Lipoyl</keyword>
<feature type="domain" description="Lipoyl-binding" evidence="5">
    <location>
        <begin position="1"/>
        <end position="76"/>
    </location>
</feature>
<dbReference type="EC" id="2.3.1.-" evidence="4"/>
<evidence type="ECO:0000256" key="2">
    <source>
        <dbReference type="ARBA" id="ARBA00007317"/>
    </source>
</evidence>
<comment type="cofactor">
    <cofactor evidence="1 4">
        <name>(R)-lipoate</name>
        <dbReference type="ChEBI" id="CHEBI:83088"/>
    </cofactor>
</comment>
<dbReference type="GO" id="GO:0016746">
    <property type="term" value="F:acyltransferase activity"/>
    <property type="evidence" value="ECO:0007669"/>
    <property type="project" value="UniProtKB-KW"/>
</dbReference>
<organism evidence="7 8">
    <name type="scientific">Thalassovita litoralis</name>
    <dbReference type="NCBI Taxonomy" id="1010611"/>
    <lineage>
        <taxon>Bacteria</taxon>
        <taxon>Pseudomonadati</taxon>
        <taxon>Pseudomonadota</taxon>
        <taxon>Alphaproteobacteria</taxon>
        <taxon>Rhodobacterales</taxon>
        <taxon>Roseobacteraceae</taxon>
        <taxon>Thalassovita</taxon>
    </lineage>
</organism>
<dbReference type="InterPro" id="IPR004167">
    <property type="entry name" value="PSBD"/>
</dbReference>
<keyword evidence="8" id="KW-1185">Reference proteome</keyword>
<evidence type="ECO:0000256" key="3">
    <source>
        <dbReference type="ARBA" id="ARBA00022823"/>
    </source>
</evidence>
<evidence type="ECO:0000256" key="4">
    <source>
        <dbReference type="RuleBase" id="RU003423"/>
    </source>
</evidence>
<proteinExistence type="inferred from homology"/>
<dbReference type="PROSITE" id="PS00189">
    <property type="entry name" value="LIPOYL"/>
    <property type="match status" value="1"/>
</dbReference>
<reference evidence="7 8" key="1">
    <citation type="submission" date="2017-05" db="EMBL/GenBank/DDBJ databases">
        <authorList>
            <person name="Varghese N."/>
            <person name="Submissions S."/>
        </authorList>
    </citation>
    <scope>NUCLEOTIDE SEQUENCE [LARGE SCALE GENOMIC DNA]</scope>
    <source>
        <strain evidence="7 8">DSM 29506</strain>
    </source>
</reference>
<dbReference type="CDD" id="cd06849">
    <property type="entry name" value="lipoyl_domain"/>
    <property type="match status" value="1"/>
</dbReference>
<comment type="similarity">
    <text evidence="2 4">Belongs to the 2-oxoacid dehydrogenase family.</text>
</comment>
<dbReference type="InterPro" id="IPR045257">
    <property type="entry name" value="E2/Pdx1"/>
</dbReference>
<dbReference type="SUPFAM" id="SSF52777">
    <property type="entry name" value="CoA-dependent acyltransferases"/>
    <property type="match status" value="1"/>
</dbReference>
<dbReference type="Pfam" id="PF00198">
    <property type="entry name" value="2-oxoacid_dh"/>
    <property type="match status" value="1"/>
</dbReference>
<sequence length="419" mass="43782">MTDLVMPKFGLTMTEGLLSEWHVTPGAAFQAGDLLFTVETEKVANEVEAEADGVLAEILVAAGETVPVGSPVARLAGDVAAAAGPSGAMEMAAAEPATQDAPSARKLMAEHDIAREQVTPTGRDGRVMKEDVLRVIATPLARRIAAQKGVDLQGIAGSGPKGRIKARDVETAPIATSPAPHPAAQTAVTEIIPDAIRLATAQRVSAAKREIPHFYVTHEAELSALSALRAQLNADPAAPRISVTHMLIRALGIALTERPAMNRIWAGDRIVAFGQANIGMVAETPEGLRIPVIRDAGGVSLDEVAAQARELTDRARAGGLRPSDVGDGVIAISNVGMFGVTSLTPIINPPNAMILGVGAERQVFRPDASGAPALRRELTLTLACDHRIIDGADAARFLADLATLLETPLRLLRPARQAA</sequence>
<dbReference type="SUPFAM" id="SSF47005">
    <property type="entry name" value="Peripheral subunit-binding domain of 2-oxo acid dehydrogenase complex"/>
    <property type="match status" value="2"/>
</dbReference>
<dbReference type="Pfam" id="PF02817">
    <property type="entry name" value="E3_binding"/>
    <property type="match status" value="2"/>
</dbReference>
<dbReference type="RefSeq" id="WP_142492219.1">
    <property type="nucleotide sequence ID" value="NZ_FXTO01000003.1"/>
</dbReference>
<dbReference type="InterPro" id="IPR001078">
    <property type="entry name" value="2-oxoacid_DH_actylTfrase"/>
</dbReference>
<dbReference type="AlphaFoldDB" id="A0A521BMN5"/>
<feature type="domain" description="Peripheral subunit-binding (PSBD)" evidence="6">
    <location>
        <begin position="136"/>
        <end position="173"/>
    </location>
</feature>
<dbReference type="Gene3D" id="3.30.559.10">
    <property type="entry name" value="Chloramphenicol acetyltransferase-like domain"/>
    <property type="match status" value="1"/>
</dbReference>
<dbReference type="InterPro" id="IPR023213">
    <property type="entry name" value="CAT-like_dom_sf"/>
</dbReference>
<dbReference type="OrthoDB" id="9805770at2"/>
<keyword evidence="4 7" id="KW-0808">Transferase</keyword>
<dbReference type="PANTHER" id="PTHR23151:SF90">
    <property type="entry name" value="DIHYDROLIPOYLLYSINE-RESIDUE ACETYLTRANSFERASE COMPONENT OF PYRUVATE DEHYDROGENASE COMPLEX, MITOCHONDRIAL-RELATED"/>
    <property type="match status" value="1"/>
</dbReference>
<dbReference type="InterPro" id="IPR011053">
    <property type="entry name" value="Single_hybrid_motif"/>
</dbReference>
<name>A0A521BMN5_9RHOB</name>
<dbReference type="PROSITE" id="PS51826">
    <property type="entry name" value="PSBD"/>
    <property type="match status" value="2"/>
</dbReference>
<dbReference type="EMBL" id="FXTO01000003">
    <property type="protein sequence ID" value="SMO48424.1"/>
    <property type="molecule type" value="Genomic_DNA"/>
</dbReference>
<dbReference type="SUPFAM" id="SSF51230">
    <property type="entry name" value="Single hybrid motif"/>
    <property type="match status" value="1"/>
</dbReference>
<protein>
    <recommendedName>
        <fullName evidence="4">Dihydrolipoamide acetyltransferase component of pyruvate dehydrogenase complex</fullName>
        <ecNumber evidence="4">2.3.1.-</ecNumber>
    </recommendedName>
</protein>
<dbReference type="GO" id="GO:0045254">
    <property type="term" value="C:pyruvate dehydrogenase complex"/>
    <property type="evidence" value="ECO:0007669"/>
    <property type="project" value="InterPro"/>
</dbReference>
<keyword evidence="4" id="KW-0012">Acyltransferase</keyword>
<dbReference type="Gene3D" id="2.40.50.100">
    <property type="match status" value="1"/>
</dbReference>
<keyword evidence="7" id="KW-0670">Pyruvate</keyword>
<dbReference type="InterPro" id="IPR036625">
    <property type="entry name" value="E3-bd_dom_sf"/>
</dbReference>
<dbReference type="PROSITE" id="PS50968">
    <property type="entry name" value="BIOTINYL_LIPOYL"/>
    <property type="match status" value="1"/>
</dbReference>
<evidence type="ECO:0000259" key="5">
    <source>
        <dbReference type="PROSITE" id="PS50968"/>
    </source>
</evidence>
<dbReference type="Gene3D" id="4.10.320.10">
    <property type="entry name" value="E3-binding domain"/>
    <property type="match status" value="2"/>
</dbReference>
<evidence type="ECO:0000313" key="8">
    <source>
        <dbReference type="Proteomes" id="UP000316030"/>
    </source>
</evidence>